<protein>
    <submittedName>
        <fullName evidence="2">Uncharacterized protein</fullName>
    </submittedName>
</protein>
<dbReference type="AlphaFoldDB" id="A0AAE0EUZ9"/>
<dbReference type="Proteomes" id="UP001190700">
    <property type="component" value="Unassembled WGS sequence"/>
</dbReference>
<accession>A0AAE0EUZ9</accession>
<feature type="compositionally biased region" description="Basic residues" evidence="1">
    <location>
        <begin position="141"/>
        <end position="152"/>
    </location>
</feature>
<feature type="region of interest" description="Disordered" evidence="1">
    <location>
        <begin position="123"/>
        <end position="160"/>
    </location>
</feature>
<sequence>MRRRNTLSSSLSSSSVFDFASDRRMIDSTESSRETNAGERRHHRKDNIDDIGENIVDDDVVDVVVDDGNAVGVAQFETWKVILNAKRPEKCCEPISKRAGEKINTERVMIRNTEFELVKRGTVFKTSAAQRPGPTGDGKQRQRRRRHERRCRASPPNRDAIAATMMTAAEPPSVEAQDRKEAKPSAFDTRLQRVLFEAFDRHRQSRDGLPAPLPIELKIDSDKDAFNFEMIRSSLIELLMHEVEAMATTVTTTTTITTAPPAAKPVVDENCEMACPEQVRIHFAETVP</sequence>
<gene>
    <name evidence="2" type="ORF">CYMTET_48975</name>
</gene>
<dbReference type="EMBL" id="LGRX02033440">
    <property type="protein sequence ID" value="KAK3241224.1"/>
    <property type="molecule type" value="Genomic_DNA"/>
</dbReference>
<reference evidence="2 3" key="1">
    <citation type="journal article" date="2015" name="Genome Biol. Evol.">
        <title>Comparative Genomics of a Bacterivorous Green Alga Reveals Evolutionary Causalities and Consequences of Phago-Mixotrophic Mode of Nutrition.</title>
        <authorList>
            <person name="Burns J.A."/>
            <person name="Paasch A."/>
            <person name="Narechania A."/>
            <person name="Kim E."/>
        </authorList>
    </citation>
    <scope>NUCLEOTIDE SEQUENCE [LARGE SCALE GENOMIC DNA]</scope>
    <source>
        <strain evidence="2 3">PLY_AMNH</strain>
    </source>
</reference>
<evidence type="ECO:0000313" key="2">
    <source>
        <dbReference type="EMBL" id="KAK3241224.1"/>
    </source>
</evidence>
<evidence type="ECO:0000256" key="1">
    <source>
        <dbReference type="SAM" id="MobiDB-lite"/>
    </source>
</evidence>
<evidence type="ECO:0000313" key="3">
    <source>
        <dbReference type="Proteomes" id="UP001190700"/>
    </source>
</evidence>
<feature type="compositionally biased region" description="Basic and acidic residues" evidence="1">
    <location>
        <begin position="27"/>
        <end position="39"/>
    </location>
</feature>
<feature type="region of interest" description="Disordered" evidence="1">
    <location>
        <begin position="27"/>
        <end position="46"/>
    </location>
</feature>
<proteinExistence type="predicted"/>
<comment type="caution">
    <text evidence="2">The sequence shown here is derived from an EMBL/GenBank/DDBJ whole genome shotgun (WGS) entry which is preliminary data.</text>
</comment>
<keyword evidence="3" id="KW-1185">Reference proteome</keyword>
<name>A0AAE0EUZ9_9CHLO</name>
<organism evidence="2 3">
    <name type="scientific">Cymbomonas tetramitiformis</name>
    <dbReference type="NCBI Taxonomy" id="36881"/>
    <lineage>
        <taxon>Eukaryota</taxon>
        <taxon>Viridiplantae</taxon>
        <taxon>Chlorophyta</taxon>
        <taxon>Pyramimonadophyceae</taxon>
        <taxon>Pyramimonadales</taxon>
        <taxon>Pyramimonadaceae</taxon>
        <taxon>Cymbomonas</taxon>
    </lineage>
</organism>